<gene>
    <name evidence="1" type="ORF">BpHYR1_016976</name>
</gene>
<dbReference type="EMBL" id="REGN01001821">
    <property type="protein sequence ID" value="RNA32285.1"/>
    <property type="molecule type" value="Genomic_DNA"/>
</dbReference>
<protein>
    <submittedName>
        <fullName evidence="1">Uncharacterized protein</fullName>
    </submittedName>
</protein>
<evidence type="ECO:0000313" key="2">
    <source>
        <dbReference type="Proteomes" id="UP000276133"/>
    </source>
</evidence>
<sequence length="117" mass="14218">MGVVFFYFEYTTIHFHQMSKGYEQGSLSHLFRLNKHKMNKKIITTTDCQFEYFLFLDVLRKNFKDLRFLRTKNILNVVLKKLSNHIREYTHKSRCKISVVFIHQSGNQEMISYRFKP</sequence>
<reference evidence="1 2" key="1">
    <citation type="journal article" date="2018" name="Sci. Rep.">
        <title>Genomic signatures of local adaptation to the degree of environmental predictability in rotifers.</title>
        <authorList>
            <person name="Franch-Gras L."/>
            <person name="Hahn C."/>
            <person name="Garcia-Roger E.M."/>
            <person name="Carmona M.J."/>
            <person name="Serra M."/>
            <person name="Gomez A."/>
        </authorList>
    </citation>
    <scope>NUCLEOTIDE SEQUENCE [LARGE SCALE GENOMIC DNA]</scope>
    <source>
        <strain evidence="1">HYR1</strain>
    </source>
</reference>
<accession>A0A3M7S9G3</accession>
<keyword evidence="2" id="KW-1185">Reference proteome</keyword>
<proteinExistence type="predicted"/>
<evidence type="ECO:0000313" key="1">
    <source>
        <dbReference type="EMBL" id="RNA32285.1"/>
    </source>
</evidence>
<comment type="caution">
    <text evidence="1">The sequence shown here is derived from an EMBL/GenBank/DDBJ whole genome shotgun (WGS) entry which is preliminary data.</text>
</comment>
<dbReference type="Proteomes" id="UP000276133">
    <property type="component" value="Unassembled WGS sequence"/>
</dbReference>
<organism evidence="1 2">
    <name type="scientific">Brachionus plicatilis</name>
    <name type="common">Marine rotifer</name>
    <name type="synonym">Brachionus muelleri</name>
    <dbReference type="NCBI Taxonomy" id="10195"/>
    <lineage>
        <taxon>Eukaryota</taxon>
        <taxon>Metazoa</taxon>
        <taxon>Spiralia</taxon>
        <taxon>Gnathifera</taxon>
        <taxon>Rotifera</taxon>
        <taxon>Eurotatoria</taxon>
        <taxon>Monogononta</taxon>
        <taxon>Pseudotrocha</taxon>
        <taxon>Ploima</taxon>
        <taxon>Brachionidae</taxon>
        <taxon>Brachionus</taxon>
    </lineage>
</organism>
<name>A0A3M7S9G3_BRAPC</name>
<dbReference type="AlphaFoldDB" id="A0A3M7S9G3"/>